<sequence length="306" mass="31958">MINITGLKLKNPTILAAGIMGTTGASLIRISKCGAGALVTKSIGISQKEGHKNPTMIQLESGGYINAMGLPNPSYHNFKAEIEKVEQNTDTPVIVSIFGGTASEFVEIATQLLKNTEKGVIDAFELNVSCPHAEGYGSMIGCDPGAVGTITAAVKDVVDVPVWVKLTPNVTDIVPIGRSAQENGADAIVAINTVKGMAIDISSGYPILGNRFGGLSGPPVKPIAIKCIYDLYAALDIPIIGAGGVSCWEDAVEMMMAGASGVQIGSAVYDDINIFSTVSKGIDQFITENDTYTKIEDIIGIAHTKL</sequence>
<organism evidence="12 13">
    <name type="scientific">Methanosalsum natronophilum</name>
    <dbReference type="NCBI Taxonomy" id="768733"/>
    <lineage>
        <taxon>Archaea</taxon>
        <taxon>Methanobacteriati</taxon>
        <taxon>Methanobacteriota</taxon>
        <taxon>Stenosarchaea group</taxon>
        <taxon>Methanomicrobia</taxon>
        <taxon>Methanosarcinales</taxon>
        <taxon>Methanosarcinaceae</taxon>
        <taxon>Methanosalsum</taxon>
    </lineage>
</organism>
<dbReference type="EMBL" id="QZAB01000371">
    <property type="protein sequence ID" value="RQD84140.1"/>
    <property type="molecule type" value="Genomic_DNA"/>
</dbReference>
<evidence type="ECO:0000256" key="1">
    <source>
        <dbReference type="ARBA" id="ARBA00004496"/>
    </source>
</evidence>
<dbReference type="Gene3D" id="3.20.20.70">
    <property type="entry name" value="Aldolase class I"/>
    <property type="match status" value="1"/>
</dbReference>
<dbReference type="NCBIfam" id="TIGR01037">
    <property type="entry name" value="pyrD_sub1_fam"/>
    <property type="match status" value="1"/>
</dbReference>
<gene>
    <name evidence="10" type="primary">pyrD</name>
    <name evidence="12" type="ORF">D5R95_05885</name>
</gene>
<dbReference type="GO" id="GO:0004152">
    <property type="term" value="F:dihydroorotate dehydrogenase activity"/>
    <property type="evidence" value="ECO:0007669"/>
    <property type="project" value="UniProtKB-UniRule"/>
</dbReference>
<dbReference type="RefSeq" id="WP_259133527.1">
    <property type="nucleotide sequence ID" value="NZ_JANUCS010000002.1"/>
</dbReference>
<evidence type="ECO:0000313" key="13">
    <source>
        <dbReference type="Proteomes" id="UP000284763"/>
    </source>
</evidence>
<evidence type="ECO:0000256" key="3">
    <source>
        <dbReference type="ARBA" id="ARBA00008008"/>
    </source>
</evidence>
<dbReference type="InterPro" id="IPR049622">
    <property type="entry name" value="Dihydroorotate_DH_I"/>
</dbReference>
<dbReference type="CDD" id="cd04740">
    <property type="entry name" value="DHOD_1B_like"/>
    <property type="match status" value="1"/>
</dbReference>
<dbReference type="PROSITE" id="PS00911">
    <property type="entry name" value="DHODEHASE_1"/>
    <property type="match status" value="1"/>
</dbReference>
<keyword evidence="5 10" id="KW-0963">Cytoplasm</keyword>
<dbReference type="Proteomes" id="UP000284763">
    <property type="component" value="Unassembled WGS sequence"/>
</dbReference>
<dbReference type="PANTHER" id="PTHR48109">
    <property type="entry name" value="DIHYDROOROTATE DEHYDROGENASE (QUINONE), MITOCHONDRIAL-RELATED"/>
    <property type="match status" value="1"/>
</dbReference>
<dbReference type="InterPro" id="IPR005720">
    <property type="entry name" value="Dihydroorotate_DH_cat"/>
</dbReference>
<comment type="caution">
    <text evidence="12">The sequence shown here is derived from an EMBL/GenBank/DDBJ whole genome shotgun (WGS) entry which is preliminary data.</text>
</comment>
<dbReference type="SUPFAM" id="SSF51395">
    <property type="entry name" value="FMN-linked oxidoreductases"/>
    <property type="match status" value="1"/>
</dbReference>
<feature type="binding site" evidence="10">
    <location>
        <begin position="41"/>
        <end position="42"/>
    </location>
    <ligand>
        <name>FMN</name>
        <dbReference type="ChEBI" id="CHEBI:58210"/>
    </ligand>
</feature>
<feature type="binding site" evidence="10">
    <location>
        <position position="165"/>
    </location>
    <ligand>
        <name>FMN</name>
        <dbReference type="ChEBI" id="CHEBI:58210"/>
    </ligand>
</feature>
<dbReference type="GO" id="GO:0006207">
    <property type="term" value="P:'de novo' pyrimidine nucleobase biosynthetic process"/>
    <property type="evidence" value="ECO:0007669"/>
    <property type="project" value="InterPro"/>
</dbReference>
<dbReference type="InterPro" id="IPR013785">
    <property type="entry name" value="Aldolase_TIM"/>
</dbReference>
<evidence type="ECO:0000256" key="2">
    <source>
        <dbReference type="ARBA" id="ARBA00004725"/>
    </source>
</evidence>
<dbReference type="UniPathway" id="UPA00070"/>
<dbReference type="GO" id="GO:0044205">
    <property type="term" value="P:'de novo' UMP biosynthetic process"/>
    <property type="evidence" value="ECO:0007669"/>
    <property type="project" value="UniProtKB-UniRule"/>
</dbReference>
<dbReference type="InterPro" id="IPR001295">
    <property type="entry name" value="Dihydroorotate_DH_CS"/>
</dbReference>
<keyword evidence="8 10" id="KW-0665">Pyrimidine biosynthesis</keyword>
<dbReference type="FunFam" id="3.20.20.70:FF:000027">
    <property type="entry name" value="Dihydropyrimidine dehydrogenase [NADP(+)]"/>
    <property type="match status" value="1"/>
</dbReference>
<dbReference type="GO" id="GO:0005737">
    <property type="term" value="C:cytoplasm"/>
    <property type="evidence" value="ECO:0007669"/>
    <property type="project" value="UniProtKB-SubCell"/>
</dbReference>
<dbReference type="PANTHER" id="PTHR48109:SF1">
    <property type="entry name" value="DIHYDROOROTATE DEHYDROGENASE (FUMARATE)"/>
    <property type="match status" value="1"/>
</dbReference>
<evidence type="ECO:0000256" key="9">
    <source>
        <dbReference type="ARBA" id="ARBA00023002"/>
    </source>
</evidence>
<protein>
    <recommendedName>
        <fullName evidence="10">Dihydroorotate dehydrogenase</fullName>
        <shortName evidence="10">DHOD</shortName>
        <shortName evidence="10">DHODase</shortName>
        <shortName evidence="10">DHOdehase</shortName>
        <ecNumber evidence="10">1.3.-.-</ecNumber>
    </recommendedName>
</protein>
<evidence type="ECO:0000256" key="5">
    <source>
        <dbReference type="ARBA" id="ARBA00022490"/>
    </source>
</evidence>
<evidence type="ECO:0000259" key="11">
    <source>
        <dbReference type="Pfam" id="PF01180"/>
    </source>
</evidence>
<evidence type="ECO:0000313" key="12">
    <source>
        <dbReference type="EMBL" id="RQD84140.1"/>
    </source>
</evidence>
<dbReference type="Pfam" id="PF01180">
    <property type="entry name" value="DHO_dh"/>
    <property type="match status" value="1"/>
</dbReference>
<feature type="binding site" evidence="10">
    <location>
        <begin position="243"/>
        <end position="244"/>
    </location>
    <ligand>
        <name>FMN</name>
        <dbReference type="ChEBI" id="CHEBI:58210"/>
    </ligand>
</feature>
<feature type="binding site" evidence="10">
    <location>
        <begin position="265"/>
        <end position="266"/>
    </location>
    <ligand>
        <name>FMN</name>
        <dbReference type="ChEBI" id="CHEBI:58210"/>
    </ligand>
</feature>
<comment type="caution">
    <text evidence="10">Lacks conserved residue(s) required for the propagation of feature annotation.</text>
</comment>
<dbReference type="HAMAP" id="MF_00224">
    <property type="entry name" value="DHO_dh_type1"/>
    <property type="match status" value="1"/>
</dbReference>
<feature type="domain" description="Dihydroorotate dehydrogenase catalytic" evidence="11">
    <location>
        <begin position="3"/>
        <end position="285"/>
    </location>
</feature>
<dbReference type="InterPro" id="IPR050074">
    <property type="entry name" value="DHO_dehydrogenase"/>
</dbReference>
<dbReference type="InterPro" id="IPR012135">
    <property type="entry name" value="Dihydroorotate_DH_1_2"/>
</dbReference>
<comment type="subunit">
    <text evidence="4">Heterotetramer of 2 PyrK and 2 PyrD type B subunits.</text>
</comment>
<name>A0A3R7XTZ9_9EURY</name>
<comment type="function">
    <text evidence="10">Catalyzes the conversion of dihydroorotate to orotate.</text>
</comment>
<dbReference type="PIRSF" id="PIRSF000164">
    <property type="entry name" value="DHO_oxidase"/>
    <property type="match status" value="1"/>
</dbReference>
<feature type="binding site" evidence="10">
    <location>
        <position position="127"/>
    </location>
    <ligand>
        <name>substrate</name>
    </ligand>
</feature>
<dbReference type="AlphaFoldDB" id="A0A3R7XTZ9"/>
<reference evidence="12 13" key="1">
    <citation type="submission" date="2018-08" db="EMBL/GenBank/DDBJ databases">
        <title>The metabolism and importance of syntrophic acetate oxidation coupled to methane or sulfide production in haloalkaline environments.</title>
        <authorList>
            <person name="Timmers P.H.A."/>
            <person name="Vavourakis C.D."/>
            <person name="Sorokin D.Y."/>
            <person name="Sinninghe Damste J.S."/>
            <person name="Muyzer G."/>
            <person name="Stams A.J.M."/>
            <person name="Plugge C.M."/>
        </authorList>
    </citation>
    <scope>NUCLEOTIDE SEQUENCE [LARGE SCALE GENOMIC DNA]</scope>
    <source>
        <strain evidence="12">MSAO_Arc3</strain>
    </source>
</reference>
<feature type="binding site" evidence="10">
    <location>
        <position position="127"/>
    </location>
    <ligand>
        <name>FMN</name>
        <dbReference type="ChEBI" id="CHEBI:58210"/>
    </ligand>
</feature>
<evidence type="ECO:0000256" key="8">
    <source>
        <dbReference type="ARBA" id="ARBA00022975"/>
    </source>
</evidence>
<evidence type="ECO:0000256" key="4">
    <source>
        <dbReference type="ARBA" id="ARBA00011669"/>
    </source>
</evidence>
<accession>A0A3R7XTZ9</accession>
<comment type="catalytic activity">
    <reaction evidence="10">
        <text>(S)-dihydroorotate + A = orotate + AH2</text>
        <dbReference type="Rhea" id="RHEA:18073"/>
        <dbReference type="ChEBI" id="CHEBI:13193"/>
        <dbReference type="ChEBI" id="CHEBI:17499"/>
        <dbReference type="ChEBI" id="CHEBI:30839"/>
        <dbReference type="ChEBI" id="CHEBI:30864"/>
    </reaction>
</comment>
<comment type="similarity">
    <text evidence="3 10">Belongs to the dihydroorotate dehydrogenase family. Type 1 subfamily.</text>
</comment>
<keyword evidence="7 10" id="KW-0288">FMN</keyword>
<feature type="binding site" evidence="10">
    <location>
        <position position="217"/>
    </location>
    <ligand>
        <name>FMN</name>
        <dbReference type="ChEBI" id="CHEBI:58210"/>
    </ligand>
</feature>
<comment type="subcellular location">
    <subcellularLocation>
        <location evidence="1 10">Cytoplasm</location>
    </subcellularLocation>
</comment>
<proteinExistence type="inferred from homology"/>
<evidence type="ECO:0000256" key="7">
    <source>
        <dbReference type="ARBA" id="ARBA00022643"/>
    </source>
</evidence>
<dbReference type="NCBIfam" id="NF005574">
    <property type="entry name" value="PRK07259.1"/>
    <property type="match status" value="1"/>
</dbReference>
<dbReference type="InterPro" id="IPR024920">
    <property type="entry name" value="Dihydroorotate_DH_1"/>
</dbReference>
<evidence type="ECO:0000256" key="6">
    <source>
        <dbReference type="ARBA" id="ARBA00022630"/>
    </source>
</evidence>
<evidence type="ECO:0000256" key="10">
    <source>
        <dbReference type="HAMAP-Rule" id="MF_00224"/>
    </source>
</evidence>
<dbReference type="InterPro" id="IPR033888">
    <property type="entry name" value="DHOD_1B"/>
</dbReference>
<dbReference type="EC" id="1.3.-.-" evidence="10"/>
<feature type="active site" description="Nucleophile" evidence="10">
    <location>
        <position position="130"/>
    </location>
</feature>
<keyword evidence="9 10" id="KW-0560">Oxidoreductase</keyword>
<comment type="cofactor">
    <cofactor evidence="10">
        <name>FMN</name>
        <dbReference type="ChEBI" id="CHEBI:58210"/>
    </cofactor>
    <text evidence="10">Binds 1 FMN per subunit.</text>
</comment>
<feature type="binding site" evidence="10">
    <location>
        <position position="191"/>
    </location>
    <ligand>
        <name>FMN</name>
        <dbReference type="ChEBI" id="CHEBI:58210"/>
    </ligand>
</feature>
<comment type="pathway">
    <text evidence="2 10">Pyrimidine metabolism; UMP biosynthesis via de novo pathway.</text>
</comment>
<feature type="binding site" evidence="10">
    <location>
        <begin position="66"/>
        <end position="70"/>
    </location>
    <ligand>
        <name>substrate</name>
    </ligand>
</feature>
<feature type="binding site" evidence="10">
    <location>
        <begin position="192"/>
        <end position="193"/>
    </location>
    <ligand>
        <name>substrate</name>
    </ligand>
</feature>
<feature type="binding site" evidence="10">
    <location>
        <position position="41"/>
    </location>
    <ligand>
        <name>substrate</name>
    </ligand>
</feature>
<keyword evidence="6 10" id="KW-0285">Flavoprotein</keyword>